<evidence type="ECO:0000256" key="1">
    <source>
        <dbReference type="ARBA" id="ARBA00004496"/>
    </source>
</evidence>
<dbReference type="Gene3D" id="3.70.10.10">
    <property type="match status" value="1"/>
</dbReference>
<evidence type="ECO:0000256" key="9">
    <source>
        <dbReference type="ARBA" id="ARBA00023125"/>
    </source>
</evidence>
<dbReference type="GO" id="GO:0005737">
    <property type="term" value="C:cytoplasm"/>
    <property type="evidence" value="ECO:0007669"/>
    <property type="project" value="UniProtKB-SubCell"/>
</dbReference>
<dbReference type="SUPFAM" id="SSF55979">
    <property type="entry name" value="DNA clamp"/>
    <property type="match status" value="2"/>
</dbReference>
<dbReference type="PANTHER" id="PTHR30478:SF0">
    <property type="entry name" value="BETA SLIDING CLAMP"/>
    <property type="match status" value="1"/>
</dbReference>
<evidence type="ECO:0000256" key="2">
    <source>
        <dbReference type="ARBA" id="ARBA00010752"/>
    </source>
</evidence>
<dbReference type="GO" id="GO:0008408">
    <property type="term" value="F:3'-5' exonuclease activity"/>
    <property type="evidence" value="ECO:0007669"/>
    <property type="project" value="InterPro"/>
</dbReference>
<keyword evidence="5" id="KW-0808">Transferase</keyword>
<evidence type="ECO:0000256" key="5">
    <source>
        <dbReference type="ARBA" id="ARBA00022679"/>
    </source>
</evidence>
<dbReference type="PANTHER" id="PTHR30478">
    <property type="entry name" value="DNA POLYMERASE III SUBUNIT BETA"/>
    <property type="match status" value="1"/>
</dbReference>
<feature type="domain" description="DNA polymerase III beta sliding clamp C-terminal" evidence="12">
    <location>
        <begin position="200"/>
        <end position="306"/>
    </location>
</feature>
<name>A0A1Y5F5T7_9BACT</name>
<evidence type="ECO:0000256" key="6">
    <source>
        <dbReference type="ARBA" id="ARBA00022695"/>
    </source>
</evidence>
<evidence type="ECO:0000259" key="12">
    <source>
        <dbReference type="Pfam" id="PF02768"/>
    </source>
</evidence>
<dbReference type="GO" id="GO:0006271">
    <property type="term" value="P:DNA strand elongation involved in DNA replication"/>
    <property type="evidence" value="ECO:0007669"/>
    <property type="project" value="TreeGrafter"/>
</dbReference>
<proteinExistence type="inferred from homology"/>
<keyword evidence="7" id="KW-0235">DNA replication</keyword>
<dbReference type="GO" id="GO:0003677">
    <property type="term" value="F:DNA binding"/>
    <property type="evidence" value="ECO:0007669"/>
    <property type="project" value="UniProtKB-KW"/>
</dbReference>
<dbReference type="EMBL" id="MAAO01000016">
    <property type="protein sequence ID" value="OUR93122.1"/>
    <property type="molecule type" value="Genomic_DNA"/>
</dbReference>
<evidence type="ECO:0000256" key="3">
    <source>
        <dbReference type="ARBA" id="ARBA00021035"/>
    </source>
</evidence>
<dbReference type="InterPro" id="IPR001001">
    <property type="entry name" value="DNA_polIII_beta"/>
</dbReference>
<evidence type="ECO:0000256" key="10">
    <source>
        <dbReference type="ARBA" id="ARBA00030988"/>
    </source>
</evidence>
<keyword evidence="6" id="KW-0548">Nucleotidyltransferase</keyword>
<dbReference type="Pfam" id="PF02768">
    <property type="entry name" value="DNA_pol3_beta_3"/>
    <property type="match status" value="1"/>
</dbReference>
<organism evidence="13 14">
    <name type="scientific">Halobacteriovorax marinus</name>
    <dbReference type="NCBI Taxonomy" id="97084"/>
    <lineage>
        <taxon>Bacteria</taxon>
        <taxon>Pseudomonadati</taxon>
        <taxon>Bdellovibrionota</taxon>
        <taxon>Bacteriovoracia</taxon>
        <taxon>Bacteriovoracales</taxon>
        <taxon>Halobacteriovoraceae</taxon>
        <taxon>Halobacteriovorax</taxon>
    </lineage>
</organism>
<accession>A0A1Y5F5T7</accession>
<evidence type="ECO:0000256" key="4">
    <source>
        <dbReference type="ARBA" id="ARBA00022490"/>
    </source>
</evidence>
<evidence type="ECO:0000256" key="7">
    <source>
        <dbReference type="ARBA" id="ARBA00022705"/>
    </source>
</evidence>
<dbReference type="Gene3D" id="3.10.150.10">
    <property type="entry name" value="DNA Polymerase III, subunit A, domain 2"/>
    <property type="match status" value="1"/>
</dbReference>
<keyword evidence="4" id="KW-0963">Cytoplasm</keyword>
<dbReference type="SMART" id="SM00480">
    <property type="entry name" value="POL3Bc"/>
    <property type="match status" value="1"/>
</dbReference>
<dbReference type="AlphaFoldDB" id="A0A1Y5F5T7"/>
<dbReference type="GO" id="GO:0003887">
    <property type="term" value="F:DNA-directed DNA polymerase activity"/>
    <property type="evidence" value="ECO:0007669"/>
    <property type="project" value="UniProtKB-KW"/>
</dbReference>
<dbReference type="InterPro" id="IPR022635">
    <property type="entry name" value="DNA_polIII_beta_C"/>
</dbReference>
<comment type="caution">
    <text evidence="13">The sequence shown here is derived from an EMBL/GenBank/DDBJ whole genome shotgun (WGS) entry which is preliminary data.</text>
</comment>
<protein>
    <recommendedName>
        <fullName evidence="3">Beta sliding clamp</fullName>
    </recommendedName>
    <alternativeName>
        <fullName evidence="11">Beta-clamp processivity factor</fullName>
    </alternativeName>
    <alternativeName>
        <fullName evidence="10">DNA polymerase III beta sliding clamp subunit</fullName>
    </alternativeName>
</protein>
<dbReference type="InterPro" id="IPR046938">
    <property type="entry name" value="DNA_clamp_sf"/>
</dbReference>
<reference evidence="14" key="1">
    <citation type="journal article" date="2017" name="Proc. Natl. Acad. Sci. U.S.A.">
        <title>Simulation of Deepwater Horizon oil plume reveals substrate specialization within a complex community of hydrocarbon-degraders.</title>
        <authorList>
            <person name="Hu P."/>
            <person name="Dubinsky E.A."/>
            <person name="Probst A.J."/>
            <person name="Wang J."/>
            <person name="Sieber C.M.K."/>
            <person name="Tom L.M."/>
            <person name="Gardinali P."/>
            <person name="Banfield J.F."/>
            <person name="Atlas R.M."/>
            <person name="Andersen G.L."/>
        </authorList>
    </citation>
    <scope>NUCLEOTIDE SEQUENCE [LARGE SCALE GENOMIC DNA]</scope>
</reference>
<evidence type="ECO:0000313" key="14">
    <source>
        <dbReference type="Proteomes" id="UP000196531"/>
    </source>
</evidence>
<dbReference type="GO" id="GO:0009360">
    <property type="term" value="C:DNA polymerase III complex"/>
    <property type="evidence" value="ECO:0007669"/>
    <property type="project" value="InterPro"/>
</dbReference>
<evidence type="ECO:0000256" key="8">
    <source>
        <dbReference type="ARBA" id="ARBA00022932"/>
    </source>
</evidence>
<dbReference type="Proteomes" id="UP000196531">
    <property type="component" value="Unassembled WGS sequence"/>
</dbReference>
<gene>
    <name evidence="13" type="ORF">A9Q84_21715</name>
</gene>
<sequence>MESENSECLLQVSMDTGNDFEEIQFEFDSKFLYDYLATIEDCNIGLEINKNILQLKTQNKKISIPIKSFQGHLKNVSRGDQTHISTIVLFEKLNKILFAITKQDYSLALSAVNFTKRGKEFVGIGTNGLVLSKVNISEFINLFKEDDTLVSKNSLLEMIKVFNGEEEVCISYTKPFINFEKGNKYLRIRAMDMSYVKIDNVIPKSFSHEIKLPKEKIKDSLKLLSRFGSSSQSIVEFKTSKDHLIIKSYNDSNFFFEENIDCECDVTLEVRFNAKHLLEMVEHCTGDKIHLSFNNLLSPFQIKDNSPYIKWESIILPLRV</sequence>
<keyword evidence="9" id="KW-0238">DNA-binding</keyword>
<evidence type="ECO:0000313" key="13">
    <source>
        <dbReference type="EMBL" id="OUR93122.1"/>
    </source>
</evidence>
<evidence type="ECO:0000256" key="11">
    <source>
        <dbReference type="ARBA" id="ARBA00033276"/>
    </source>
</evidence>
<keyword evidence="8" id="KW-0239">DNA-directed DNA polymerase</keyword>
<comment type="subcellular location">
    <subcellularLocation>
        <location evidence="1">Cytoplasm</location>
    </subcellularLocation>
</comment>
<comment type="similarity">
    <text evidence="2">Belongs to the beta sliding clamp family.</text>
</comment>